<keyword evidence="5" id="KW-1185">Reference proteome</keyword>
<dbReference type="SUPFAM" id="SSF49464">
    <property type="entry name" value="Carboxypeptidase regulatory domain-like"/>
    <property type="match status" value="1"/>
</dbReference>
<gene>
    <name evidence="4" type="ORF">D3H65_14250</name>
</gene>
<feature type="transmembrane region" description="Helical" evidence="2">
    <location>
        <begin position="86"/>
        <end position="107"/>
    </location>
</feature>
<name>A0A3B7MLH4_9BACT</name>
<dbReference type="RefSeq" id="WP_119050950.1">
    <property type="nucleotide sequence ID" value="NZ_CP032157.1"/>
</dbReference>
<keyword evidence="2" id="KW-1133">Transmembrane helix</keyword>
<dbReference type="Gene3D" id="2.60.40.1120">
    <property type="entry name" value="Carboxypeptidase-like, regulatory domain"/>
    <property type="match status" value="1"/>
</dbReference>
<dbReference type="SUPFAM" id="SSF74653">
    <property type="entry name" value="TolA/TonB C-terminal domain"/>
    <property type="match status" value="1"/>
</dbReference>
<dbReference type="OrthoDB" id="1112758at2"/>
<keyword evidence="2" id="KW-0812">Transmembrane</keyword>
<feature type="region of interest" description="Disordered" evidence="1">
    <location>
        <begin position="161"/>
        <end position="180"/>
    </location>
</feature>
<accession>A0A3B7MLH4</accession>
<dbReference type="Pfam" id="PF13715">
    <property type="entry name" value="CarbopepD_reg_2"/>
    <property type="match status" value="1"/>
</dbReference>
<dbReference type="KEGG" id="pseg:D3H65_14250"/>
<protein>
    <recommendedName>
        <fullName evidence="3">TonB C-terminal domain-containing protein</fullName>
    </recommendedName>
</protein>
<evidence type="ECO:0000256" key="2">
    <source>
        <dbReference type="SAM" id="Phobius"/>
    </source>
</evidence>
<evidence type="ECO:0000313" key="5">
    <source>
        <dbReference type="Proteomes" id="UP000263900"/>
    </source>
</evidence>
<dbReference type="InterPro" id="IPR008969">
    <property type="entry name" value="CarboxyPept-like_regulatory"/>
</dbReference>
<dbReference type="Proteomes" id="UP000263900">
    <property type="component" value="Chromosome"/>
</dbReference>
<dbReference type="EMBL" id="CP032157">
    <property type="protein sequence ID" value="AXY75068.1"/>
    <property type="molecule type" value="Genomic_DNA"/>
</dbReference>
<evidence type="ECO:0000259" key="3">
    <source>
        <dbReference type="Pfam" id="PF03544"/>
    </source>
</evidence>
<sequence>MPGTDHITQYSAADIQRYLDGKMLPAEMHALEQAALDDPFLADAMEGMQQTLTQHSSSLIDTHLQDLRQQLDERTRKESKAAPVIAFRWWQVAAAAVVVVTGSLWGYNYFLQEKNVSAIDHQLVVAKQESYRNTTPPAASATVPETAAPAAADSNILADGSAVAPESNTNNSLTQKEEKAIPSPDYKLTKKAPIVVKKQYAFTPDSTSSWKANASAMDKVTSNYSLSESKIDSTRLNMALRQLKKDNAIVTNNNKLSDNNASKVYNYSNSLDKAIKNKVVDYEQIVIAKTARDTTGLGFYTKPREQEMNRSRKELSERQAKKNPDALLSGFISGKVTDQANNPLSNALLRVDNNNKVFYTDQQGLFKIPVKDSVVNVAVGYTGYYSQNLQLQNNTDNNIALNQLGVKAPNPQLNDALKGTVQGIAVEGKDSDDRAKAVSLSRVDVDLAAAAVQPQYGWLKYQQYLEKNKRLPAGTPEATGTVVVSFQVTKKGTLSDFKIEQSLGKVYDEEAIRLIKAGPSWKLTRGRKAKATVQVQF</sequence>
<proteinExistence type="predicted"/>
<dbReference type="Gene3D" id="3.30.1150.10">
    <property type="match status" value="1"/>
</dbReference>
<dbReference type="GO" id="GO:0055085">
    <property type="term" value="P:transmembrane transport"/>
    <property type="evidence" value="ECO:0007669"/>
    <property type="project" value="InterPro"/>
</dbReference>
<evidence type="ECO:0000256" key="1">
    <source>
        <dbReference type="SAM" id="MobiDB-lite"/>
    </source>
</evidence>
<organism evidence="4 5">
    <name type="scientific">Paraflavitalea soli</name>
    <dbReference type="NCBI Taxonomy" id="2315862"/>
    <lineage>
        <taxon>Bacteria</taxon>
        <taxon>Pseudomonadati</taxon>
        <taxon>Bacteroidota</taxon>
        <taxon>Chitinophagia</taxon>
        <taxon>Chitinophagales</taxon>
        <taxon>Chitinophagaceae</taxon>
        <taxon>Paraflavitalea</taxon>
    </lineage>
</organism>
<dbReference type="AlphaFoldDB" id="A0A3B7MLH4"/>
<reference evidence="4 5" key="1">
    <citation type="submission" date="2018-09" db="EMBL/GenBank/DDBJ databases">
        <title>Genome sequencing of strain 6GH32-13.</title>
        <authorList>
            <person name="Weon H.-Y."/>
            <person name="Heo J."/>
            <person name="Kwon S.-W."/>
        </authorList>
    </citation>
    <scope>NUCLEOTIDE SEQUENCE [LARGE SCALE GENOMIC DNA]</scope>
    <source>
        <strain evidence="4 5">5GH32-13</strain>
    </source>
</reference>
<dbReference type="InterPro" id="IPR037682">
    <property type="entry name" value="TonB_C"/>
</dbReference>
<keyword evidence="2" id="KW-0472">Membrane</keyword>
<dbReference type="Pfam" id="PF03544">
    <property type="entry name" value="TonB_C"/>
    <property type="match status" value="1"/>
</dbReference>
<feature type="domain" description="TonB C-terminal" evidence="3">
    <location>
        <begin position="479"/>
        <end position="533"/>
    </location>
</feature>
<evidence type="ECO:0000313" key="4">
    <source>
        <dbReference type="EMBL" id="AXY75068.1"/>
    </source>
</evidence>